<dbReference type="GO" id="GO:0050660">
    <property type="term" value="F:flavin adenine dinucleotide binding"/>
    <property type="evidence" value="ECO:0007669"/>
    <property type="project" value="InterPro"/>
</dbReference>
<dbReference type="Pfam" id="PF00732">
    <property type="entry name" value="GMC_oxred_N"/>
    <property type="match status" value="1"/>
</dbReference>
<gene>
    <name evidence="12" type="ORF">INT47_003302</name>
</gene>
<evidence type="ECO:0000256" key="3">
    <source>
        <dbReference type="ARBA" id="ARBA00022630"/>
    </source>
</evidence>
<evidence type="ECO:0000256" key="5">
    <source>
        <dbReference type="ARBA" id="ARBA00023002"/>
    </source>
</evidence>
<comment type="cofactor">
    <cofactor evidence="1 7">
        <name>FAD</name>
        <dbReference type="ChEBI" id="CHEBI:57692"/>
    </cofactor>
</comment>
<keyword evidence="9" id="KW-0732">Signal</keyword>
<dbReference type="PANTHER" id="PTHR11552:SF201">
    <property type="entry name" value="GLUCOSE-METHANOL-CHOLINE OXIDOREDUCTASE N-TERMINAL DOMAIN-CONTAINING PROTEIN"/>
    <property type="match status" value="1"/>
</dbReference>
<dbReference type="PIRSF" id="PIRSF000137">
    <property type="entry name" value="Alcohol_oxidase"/>
    <property type="match status" value="1"/>
</dbReference>
<dbReference type="AlphaFoldDB" id="A0A8H7RG19"/>
<dbReference type="InterPro" id="IPR007867">
    <property type="entry name" value="GMC_OxRtase_C"/>
</dbReference>
<evidence type="ECO:0000256" key="7">
    <source>
        <dbReference type="PIRSR" id="PIRSR000137-2"/>
    </source>
</evidence>
<feature type="domain" description="Glucose-methanol-choline oxidoreductase N-terminal" evidence="10">
    <location>
        <begin position="107"/>
        <end position="130"/>
    </location>
</feature>
<dbReference type="InterPro" id="IPR000172">
    <property type="entry name" value="GMC_OxRdtase_N"/>
</dbReference>
<dbReference type="PROSITE" id="PS00624">
    <property type="entry name" value="GMC_OXRED_2"/>
    <property type="match status" value="1"/>
</dbReference>
<feature type="active site" description="Proton donor" evidence="6">
    <location>
        <position position="567"/>
    </location>
</feature>
<dbReference type="PANTHER" id="PTHR11552">
    <property type="entry name" value="GLUCOSE-METHANOL-CHOLINE GMC OXIDOREDUCTASE"/>
    <property type="match status" value="1"/>
</dbReference>
<comment type="similarity">
    <text evidence="2 8">Belongs to the GMC oxidoreductase family.</text>
</comment>
<feature type="signal peptide" evidence="9">
    <location>
        <begin position="1"/>
        <end position="20"/>
    </location>
</feature>
<dbReference type="PROSITE" id="PS00623">
    <property type="entry name" value="GMC_OXRED_1"/>
    <property type="match status" value="1"/>
</dbReference>
<evidence type="ECO:0000256" key="2">
    <source>
        <dbReference type="ARBA" id="ARBA00010790"/>
    </source>
</evidence>
<keyword evidence="5" id="KW-0560">Oxidoreductase</keyword>
<dbReference type="Proteomes" id="UP000603453">
    <property type="component" value="Unassembled WGS sequence"/>
</dbReference>
<evidence type="ECO:0000256" key="6">
    <source>
        <dbReference type="PIRSR" id="PIRSR000137-1"/>
    </source>
</evidence>
<feature type="chain" id="PRO_5034003803" description="Glucose-methanol-choline oxidoreductase N-terminal domain-containing protein" evidence="9">
    <location>
        <begin position="21"/>
        <end position="634"/>
    </location>
</feature>
<proteinExistence type="inferred from homology"/>
<keyword evidence="4 7" id="KW-0274">FAD</keyword>
<dbReference type="InterPro" id="IPR012132">
    <property type="entry name" value="GMC_OxRdtase"/>
</dbReference>
<comment type="caution">
    <text evidence="12">The sequence shown here is derived from an EMBL/GenBank/DDBJ whole genome shotgun (WGS) entry which is preliminary data.</text>
</comment>
<reference evidence="12" key="1">
    <citation type="submission" date="2020-12" db="EMBL/GenBank/DDBJ databases">
        <title>Metabolic potential, ecology and presence of endohyphal bacteria is reflected in genomic diversity of Mucoromycotina.</title>
        <authorList>
            <person name="Muszewska A."/>
            <person name="Okrasinska A."/>
            <person name="Steczkiewicz K."/>
            <person name="Drgas O."/>
            <person name="Orlowska M."/>
            <person name="Perlinska-Lenart U."/>
            <person name="Aleksandrzak-Piekarczyk T."/>
            <person name="Szatraj K."/>
            <person name="Zielenkiewicz U."/>
            <person name="Pilsyk S."/>
            <person name="Malc E."/>
            <person name="Mieczkowski P."/>
            <person name="Kruszewska J.S."/>
            <person name="Biernat P."/>
            <person name="Pawlowska J."/>
        </authorList>
    </citation>
    <scope>NUCLEOTIDE SEQUENCE</scope>
    <source>
        <strain evidence="12">WA0000017839</strain>
    </source>
</reference>
<evidence type="ECO:0000256" key="1">
    <source>
        <dbReference type="ARBA" id="ARBA00001974"/>
    </source>
</evidence>
<evidence type="ECO:0000259" key="10">
    <source>
        <dbReference type="PROSITE" id="PS00623"/>
    </source>
</evidence>
<protein>
    <recommendedName>
        <fullName evidence="10 11">Glucose-methanol-choline oxidoreductase N-terminal domain-containing protein</fullName>
    </recommendedName>
</protein>
<feature type="binding site" evidence="7">
    <location>
        <begin position="566"/>
        <end position="567"/>
    </location>
    <ligand>
        <name>FAD</name>
        <dbReference type="ChEBI" id="CHEBI:57692"/>
    </ligand>
</feature>
<feature type="domain" description="Glucose-methanol-choline oxidoreductase N-terminal" evidence="11">
    <location>
        <begin position="301"/>
        <end position="315"/>
    </location>
</feature>
<evidence type="ECO:0000256" key="9">
    <source>
        <dbReference type="SAM" id="SignalP"/>
    </source>
</evidence>
<evidence type="ECO:0000256" key="4">
    <source>
        <dbReference type="ARBA" id="ARBA00022827"/>
    </source>
</evidence>
<dbReference type="GO" id="GO:0016614">
    <property type="term" value="F:oxidoreductase activity, acting on CH-OH group of donors"/>
    <property type="evidence" value="ECO:0007669"/>
    <property type="project" value="InterPro"/>
</dbReference>
<name>A0A8H7RG19_9FUNG</name>
<dbReference type="SUPFAM" id="SSF51905">
    <property type="entry name" value="FAD/NAD(P)-binding domain"/>
    <property type="match status" value="1"/>
</dbReference>
<dbReference type="EMBL" id="JAEPRD010000012">
    <property type="protein sequence ID" value="KAG2210317.1"/>
    <property type="molecule type" value="Genomic_DNA"/>
</dbReference>
<dbReference type="Gene3D" id="3.50.50.60">
    <property type="entry name" value="FAD/NAD(P)-binding domain"/>
    <property type="match status" value="1"/>
</dbReference>
<dbReference type="Gene3D" id="4.10.450.10">
    <property type="entry name" value="Glucose Oxidase, domain 2"/>
    <property type="match status" value="1"/>
</dbReference>
<keyword evidence="3 8" id="KW-0285">Flavoprotein</keyword>
<evidence type="ECO:0000313" key="12">
    <source>
        <dbReference type="EMBL" id="KAG2210317.1"/>
    </source>
</evidence>
<accession>A0A8H7RG19</accession>
<organism evidence="12 13">
    <name type="scientific">Mucor saturninus</name>
    <dbReference type="NCBI Taxonomy" id="64648"/>
    <lineage>
        <taxon>Eukaryota</taxon>
        <taxon>Fungi</taxon>
        <taxon>Fungi incertae sedis</taxon>
        <taxon>Mucoromycota</taxon>
        <taxon>Mucoromycotina</taxon>
        <taxon>Mucoromycetes</taxon>
        <taxon>Mucorales</taxon>
        <taxon>Mucorineae</taxon>
        <taxon>Mucoraceae</taxon>
        <taxon>Mucor</taxon>
    </lineage>
</organism>
<dbReference type="InterPro" id="IPR027424">
    <property type="entry name" value="Glucose_Oxidase_domain_2"/>
</dbReference>
<sequence>MKISTAVITVVAAFASFTNAHSSKSTTDTYDYVIVGGGVAGLTLASRLSDDKSITVAVLEAGPDASEEFVIYAPGMYGQAVGSELCPMIPTVPQKGMNNRSLSVATGKLLGGGSSINGLVWTRGALKDYDAWEELGNPGWNGADMFKYFKKVEDFHPPTSQQAHYGATYKKNVHGKKGRIDIGYPVYEFSQSANWNASLEHLDFTHRQDLMDGSLHGYSITPNTLDPVSARRSSAYTGYIKPYLSRKNLFVLANHTASRIQFAPKSGNKPLQAVGVEWFTTGNSTHKQTIKARREVILSSGTIGSPKLLEISGIGNKDIVTAFGIESLLDLPGVGTNLQDHVHAVAVSTTNITGYTTNSLFSNETLYAEQKKIYTKSKTGMWTTTPNNLGYPSPQQLFENTTFVSPKTFADRIRKSTDEWAQHYASINASHVDLIKKQYEIVASRYEENYLSPIEINFTPGYAGMGKSDIIHNKYQTINQVLVAPLSRGFVHINSSDIEVPSIIDPQYYSHPMDVEVHVASTKLARQLLAAPGLAAVTIEEVEPGTERSSDEDVKQWLVDNVRSDWHVIGTCAMLPRNLGGVVDPNLLVYGTTNLRVVDASIMPLEVSSHLMQPTYGVAEKAADIIKKTLHKRH</sequence>
<feature type="binding site" evidence="7">
    <location>
        <begin position="117"/>
        <end position="120"/>
    </location>
    <ligand>
        <name>FAD</name>
        <dbReference type="ChEBI" id="CHEBI:57692"/>
    </ligand>
</feature>
<dbReference type="InterPro" id="IPR036188">
    <property type="entry name" value="FAD/NAD-bd_sf"/>
</dbReference>
<dbReference type="OrthoDB" id="269227at2759"/>
<feature type="active site" description="Proton acceptor" evidence="6">
    <location>
        <position position="610"/>
    </location>
</feature>
<dbReference type="Gene3D" id="3.30.560.10">
    <property type="entry name" value="Glucose Oxidase, domain 3"/>
    <property type="match status" value="1"/>
</dbReference>
<dbReference type="Pfam" id="PF05199">
    <property type="entry name" value="GMC_oxred_C"/>
    <property type="match status" value="1"/>
</dbReference>
<keyword evidence="13" id="KW-1185">Reference proteome</keyword>
<dbReference type="SUPFAM" id="SSF54373">
    <property type="entry name" value="FAD-linked reductases, C-terminal domain"/>
    <property type="match status" value="1"/>
</dbReference>
<evidence type="ECO:0000313" key="13">
    <source>
        <dbReference type="Proteomes" id="UP000603453"/>
    </source>
</evidence>
<evidence type="ECO:0000256" key="8">
    <source>
        <dbReference type="RuleBase" id="RU003968"/>
    </source>
</evidence>
<evidence type="ECO:0000259" key="11">
    <source>
        <dbReference type="PROSITE" id="PS00624"/>
    </source>
</evidence>